<dbReference type="Proteomes" id="UP000002028">
    <property type="component" value="Chromosome"/>
</dbReference>
<dbReference type="eggNOG" id="COG1479">
    <property type="taxonomic scope" value="Bacteria"/>
</dbReference>
<dbReference type="STRING" id="504472.Slin_0057"/>
<accession>D2QBE8</accession>
<evidence type="ECO:0000313" key="3">
    <source>
        <dbReference type="Proteomes" id="UP000002028"/>
    </source>
</evidence>
<sequence length="341" mass="40341">MEDNFELNKNSIADLRYNLNYYGADYPVDALVKRMKDEEFIFPNFQRQYVWHVDEASRFIESLLLGLPVPSIFLAKDKYSSKLIVIDGQQRLRTLQFFYEGKFPDGKAFKLKSVISELIGKTYYDLPVEDRFTLDNTIIHCLVISENEKSDSIFYLFERLNTTGTPLTNQEIRNAIYHGEFNDFLYKISQSEIWKSLYHKEEIRLEDQDLILRFIALNFELESYSGNMNEFLNRFMFHNRNFDLISRTLVEQAFFSSFNAIKEAIGEDAFYFKKTFNRPLYETLTLTVSRNHLQNKNTLAEFYKILISSDDFWLMTKSSTTSKKSIMTRIEFANHLLSQII</sequence>
<dbReference type="InterPro" id="IPR004919">
    <property type="entry name" value="GmrSD_N"/>
</dbReference>
<dbReference type="EMBL" id="CP001769">
    <property type="protein sequence ID" value="ADB36130.1"/>
    <property type="molecule type" value="Genomic_DNA"/>
</dbReference>
<gene>
    <name evidence="2" type="ordered locus">Slin_0057</name>
</gene>
<dbReference type="RefSeq" id="WP_012924682.1">
    <property type="nucleotide sequence ID" value="NC_013730.1"/>
</dbReference>
<reference evidence="2 3" key="1">
    <citation type="journal article" date="2010" name="Stand. Genomic Sci.">
        <title>Complete genome sequence of Spirosoma linguale type strain (1).</title>
        <authorList>
            <person name="Lail K."/>
            <person name="Sikorski J."/>
            <person name="Saunders E."/>
            <person name="Lapidus A."/>
            <person name="Glavina Del Rio T."/>
            <person name="Copeland A."/>
            <person name="Tice H."/>
            <person name="Cheng J.-F."/>
            <person name="Lucas S."/>
            <person name="Nolan M."/>
            <person name="Bruce D."/>
            <person name="Goodwin L."/>
            <person name="Pitluck S."/>
            <person name="Ivanova N."/>
            <person name="Mavromatis K."/>
            <person name="Ovchinnikova G."/>
            <person name="Pati A."/>
            <person name="Chen A."/>
            <person name="Palaniappan K."/>
            <person name="Land M."/>
            <person name="Hauser L."/>
            <person name="Chang Y.-J."/>
            <person name="Jeffries C.D."/>
            <person name="Chain P."/>
            <person name="Brettin T."/>
            <person name="Detter J.C."/>
            <person name="Schuetze A."/>
            <person name="Rohde M."/>
            <person name="Tindall B.J."/>
            <person name="Goeker M."/>
            <person name="Bristow J."/>
            <person name="Eisen J.A."/>
            <person name="Markowitz V."/>
            <person name="Hugenholtz P."/>
            <person name="Kyrpides N.C."/>
            <person name="Klenk H.-P."/>
            <person name="Chen F."/>
        </authorList>
    </citation>
    <scope>NUCLEOTIDE SEQUENCE [LARGE SCALE GENOMIC DNA]</scope>
    <source>
        <strain evidence="3">ATCC 33905 / DSM 74 / LMG 10896 / Claus 1</strain>
    </source>
</reference>
<feature type="domain" description="GmrSD restriction endonucleases N-terminal" evidence="1">
    <location>
        <begin position="31"/>
        <end position="177"/>
    </location>
</feature>
<name>D2QBE8_SPILD</name>
<dbReference type="PANTHER" id="PTHR39639:SF1">
    <property type="entry name" value="DUF262 DOMAIN-CONTAINING PROTEIN"/>
    <property type="match status" value="1"/>
</dbReference>
<evidence type="ECO:0000313" key="2">
    <source>
        <dbReference type="EMBL" id="ADB36130.1"/>
    </source>
</evidence>
<dbReference type="HOGENOM" id="CLU_038557_2_2_10"/>
<dbReference type="AlphaFoldDB" id="D2QBE8"/>
<keyword evidence="3" id="KW-1185">Reference proteome</keyword>
<organism evidence="2 3">
    <name type="scientific">Spirosoma linguale (strain ATCC 33905 / DSM 74 / LMG 10896 / Claus 1)</name>
    <dbReference type="NCBI Taxonomy" id="504472"/>
    <lineage>
        <taxon>Bacteria</taxon>
        <taxon>Pseudomonadati</taxon>
        <taxon>Bacteroidota</taxon>
        <taxon>Cytophagia</taxon>
        <taxon>Cytophagales</taxon>
        <taxon>Cytophagaceae</taxon>
        <taxon>Spirosoma</taxon>
    </lineage>
</organism>
<dbReference type="Pfam" id="PF03235">
    <property type="entry name" value="GmrSD_N"/>
    <property type="match status" value="1"/>
</dbReference>
<dbReference type="KEGG" id="sli:Slin_0057"/>
<protein>
    <recommendedName>
        <fullName evidence="1">GmrSD restriction endonucleases N-terminal domain-containing protein</fullName>
    </recommendedName>
</protein>
<dbReference type="PANTHER" id="PTHR39639">
    <property type="entry name" value="CHROMOSOME 16, WHOLE GENOME SHOTGUN SEQUENCE"/>
    <property type="match status" value="1"/>
</dbReference>
<evidence type="ECO:0000259" key="1">
    <source>
        <dbReference type="Pfam" id="PF03235"/>
    </source>
</evidence>
<proteinExistence type="predicted"/>